<keyword evidence="2" id="KW-1185">Reference proteome</keyword>
<evidence type="ECO:0000313" key="1">
    <source>
        <dbReference type="EMBL" id="KRY94629.1"/>
    </source>
</evidence>
<accession>A0A0V1G904</accession>
<organism evidence="1 2">
    <name type="scientific">Trichinella zimbabwensis</name>
    <dbReference type="NCBI Taxonomy" id="268475"/>
    <lineage>
        <taxon>Eukaryota</taxon>
        <taxon>Metazoa</taxon>
        <taxon>Ecdysozoa</taxon>
        <taxon>Nematoda</taxon>
        <taxon>Enoplea</taxon>
        <taxon>Dorylaimia</taxon>
        <taxon>Trichinellida</taxon>
        <taxon>Trichinellidae</taxon>
        <taxon>Trichinella</taxon>
    </lineage>
</organism>
<gene>
    <name evidence="1" type="ORF">T11_3356</name>
</gene>
<dbReference type="Proteomes" id="UP000055024">
    <property type="component" value="Unassembled WGS sequence"/>
</dbReference>
<protein>
    <submittedName>
        <fullName evidence="1">Uncharacterized protein</fullName>
    </submittedName>
</protein>
<dbReference type="AlphaFoldDB" id="A0A0V1G904"/>
<comment type="caution">
    <text evidence="1">The sequence shown here is derived from an EMBL/GenBank/DDBJ whole genome shotgun (WGS) entry which is preliminary data.</text>
</comment>
<name>A0A0V1G904_9BILA</name>
<reference evidence="1 2" key="1">
    <citation type="submission" date="2015-01" db="EMBL/GenBank/DDBJ databases">
        <title>Evolution of Trichinella species and genotypes.</title>
        <authorList>
            <person name="Korhonen P.K."/>
            <person name="Edoardo P."/>
            <person name="Giuseppe L.R."/>
            <person name="Gasser R.B."/>
        </authorList>
    </citation>
    <scope>NUCLEOTIDE SEQUENCE [LARGE SCALE GENOMIC DNA]</scope>
    <source>
        <strain evidence="1">ISS1029</strain>
    </source>
</reference>
<evidence type="ECO:0000313" key="2">
    <source>
        <dbReference type="Proteomes" id="UP000055024"/>
    </source>
</evidence>
<sequence>MIQRLCQYLDKYAFRERATRIKWDFRQVRNFVGYRLG</sequence>
<proteinExistence type="predicted"/>
<dbReference type="EMBL" id="JYDP01004762">
    <property type="protein sequence ID" value="KRY94629.1"/>
    <property type="molecule type" value="Genomic_DNA"/>
</dbReference>